<comment type="caution">
    <text evidence="1">The sequence shown here is derived from an EMBL/GenBank/DDBJ whole genome shotgun (WGS) entry which is preliminary data.</text>
</comment>
<evidence type="ECO:0000313" key="2">
    <source>
        <dbReference type="Proteomes" id="UP000824120"/>
    </source>
</evidence>
<protein>
    <submittedName>
        <fullName evidence="1">Uncharacterized protein</fullName>
    </submittedName>
</protein>
<evidence type="ECO:0000313" key="1">
    <source>
        <dbReference type="EMBL" id="KAG5620164.1"/>
    </source>
</evidence>
<proteinExistence type="predicted"/>
<accession>A0A9J6A7F2</accession>
<keyword evidence="2" id="KW-1185">Reference proteome</keyword>
<dbReference type="EMBL" id="JACXVP010000002">
    <property type="protein sequence ID" value="KAG5620164.1"/>
    <property type="molecule type" value="Genomic_DNA"/>
</dbReference>
<reference evidence="1 2" key="1">
    <citation type="submission" date="2020-09" db="EMBL/GenBank/DDBJ databases">
        <title>De no assembly of potato wild relative species, Solanum commersonii.</title>
        <authorList>
            <person name="Cho K."/>
        </authorList>
    </citation>
    <scope>NUCLEOTIDE SEQUENCE [LARGE SCALE GENOMIC DNA]</scope>
    <source>
        <strain evidence="1">LZ3.2</strain>
        <tissue evidence="1">Leaf</tissue>
    </source>
</reference>
<organism evidence="1 2">
    <name type="scientific">Solanum commersonii</name>
    <name type="common">Commerson's wild potato</name>
    <name type="synonym">Commerson's nightshade</name>
    <dbReference type="NCBI Taxonomy" id="4109"/>
    <lineage>
        <taxon>Eukaryota</taxon>
        <taxon>Viridiplantae</taxon>
        <taxon>Streptophyta</taxon>
        <taxon>Embryophyta</taxon>
        <taxon>Tracheophyta</taxon>
        <taxon>Spermatophyta</taxon>
        <taxon>Magnoliopsida</taxon>
        <taxon>eudicotyledons</taxon>
        <taxon>Gunneridae</taxon>
        <taxon>Pentapetalae</taxon>
        <taxon>asterids</taxon>
        <taxon>lamiids</taxon>
        <taxon>Solanales</taxon>
        <taxon>Solanaceae</taxon>
        <taxon>Solanoideae</taxon>
        <taxon>Solaneae</taxon>
        <taxon>Solanum</taxon>
    </lineage>
</organism>
<dbReference type="Proteomes" id="UP000824120">
    <property type="component" value="Chromosome 2"/>
</dbReference>
<gene>
    <name evidence="1" type="ORF">H5410_005382</name>
</gene>
<sequence length="63" mass="7117">MGDYLGKFEEASKENSEKSFITFCIRNDNKELIFVSVITIPDTTSICVEAITMKDALEHCVLK</sequence>
<name>A0A9J6A7F2_SOLCO</name>
<dbReference type="AlphaFoldDB" id="A0A9J6A7F2"/>